<feature type="region of interest" description="Disordered" evidence="1">
    <location>
        <begin position="90"/>
        <end position="114"/>
    </location>
</feature>
<evidence type="ECO:0000313" key="3">
    <source>
        <dbReference type="Proteomes" id="UP000534186"/>
    </source>
</evidence>
<name>A0A7Y9T4P4_9BACT</name>
<dbReference type="AlphaFoldDB" id="A0A7Y9T4P4"/>
<dbReference type="EMBL" id="JACCCV010000002">
    <property type="protein sequence ID" value="NYF53697.1"/>
    <property type="molecule type" value="Genomic_DNA"/>
</dbReference>
<accession>A0A7Y9T4P4</accession>
<comment type="caution">
    <text evidence="2">The sequence shown here is derived from an EMBL/GenBank/DDBJ whole genome shotgun (WGS) entry which is preliminary data.</text>
</comment>
<organism evidence="2 3">
    <name type="scientific">Tunturiibacter lichenicola</name>
    <dbReference type="NCBI Taxonomy" id="2051959"/>
    <lineage>
        <taxon>Bacteria</taxon>
        <taxon>Pseudomonadati</taxon>
        <taxon>Acidobacteriota</taxon>
        <taxon>Terriglobia</taxon>
        <taxon>Terriglobales</taxon>
        <taxon>Acidobacteriaceae</taxon>
        <taxon>Tunturiibacter</taxon>
    </lineage>
</organism>
<reference evidence="2 3" key="1">
    <citation type="submission" date="2020-07" db="EMBL/GenBank/DDBJ databases">
        <title>Genomic Encyclopedia of Type Strains, Phase IV (KMG-V): Genome sequencing to study the core and pangenomes of soil and plant-associated prokaryotes.</title>
        <authorList>
            <person name="Whitman W."/>
        </authorList>
    </citation>
    <scope>NUCLEOTIDE SEQUENCE [LARGE SCALE GENOMIC DNA]</scope>
    <source>
        <strain evidence="2 3">M8UP30</strain>
    </source>
</reference>
<evidence type="ECO:0000256" key="1">
    <source>
        <dbReference type="SAM" id="MobiDB-lite"/>
    </source>
</evidence>
<dbReference type="Proteomes" id="UP000534186">
    <property type="component" value="Unassembled WGS sequence"/>
</dbReference>
<sequence>MDVSAIVGEELKAVEFVEDFLQLRFDAPLLTFYAWPHVLFPEFSVAYGEPEYRNALCAQINDKVVEASLEEGNALTIEFENGTVFGLSLREEDLDGPESGSYSETGGAADAQEF</sequence>
<evidence type="ECO:0000313" key="2">
    <source>
        <dbReference type="EMBL" id="NYF53697.1"/>
    </source>
</evidence>
<proteinExistence type="predicted"/>
<protein>
    <submittedName>
        <fullName evidence="2">Uncharacterized protein</fullName>
    </submittedName>
</protein>
<gene>
    <name evidence="2" type="ORF">HDF12_004096</name>
</gene>